<dbReference type="GO" id="GO:0005930">
    <property type="term" value="C:axoneme"/>
    <property type="evidence" value="ECO:0007669"/>
    <property type="project" value="UniProtKB-SubCell"/>
</dbReference>
<keyword evidence="2" id="KW-0433">Leucine-rich repeat</keyword>
<feature type="region of interest" description="Disordered" evidence="5">
    <location>
        <begin position="295"/>
        <end position="332"/>
    </location>
</feature>
<sequence length="332" mass="35857">MPVFDSLGGLPRLGCLYLKGNPVAATIKGYRKTLICSFPLLTYLDDRPIFDKERRCAEAWKRGGQEEEKAEHERMVLEAGQREGAAYEAVQRLRKEGFRKRRESLGLPPGDADPFFELSNGALWQEQEEPPELQHARQQLQATTDATEGPATDDAPALENGGDKPNGPSSTGLAPVDEEEAFVRESEAYAEHLGAALPRLLPAAKGAAQRTGIVELAPETVGATILQLDEQAQAEASSVRETANQMLAMDACKSGAGGLERKDILNNTPETLEEEKAGQAADATACTAPVSAARTPLATLPQAGSNAKLPSRRTPRKVSKHRSTFTFDRQKG</sequence>
<evidence type="ECO:0000313" key="7">
    <source>
        <dbReference type="Proteomes" id="UP001314263"/>
    </source>
</evidence>
<keyword evidence="4" id="KW-0966">Cell projection</keyword>
<dbReference type="AlphaFoldDB" id="A0AAV1IBE4"/>
<dbReference type="Gene3D" id="3.80.10.10">
    <property type="entry name" value="Ribonuclease Inhibitor"/>
    <property type="match status" value="1"/>
</dbReference>
<evidence type="ECO:0000256" key="2">
    <source>
        <dbReference type="ARBA" id="ARBA00022614"/>
    </source>
</evidence>
<evidence type="ECO:0000313" key="6">
    <source>
        <dbReference type="EMBL" id="CAK0784538.1"/>
    </source>
</evidence>
<evidence type="ECO:0000256" key="1">
    <source>
        <dbReference type="ARBA" id="ARBA00004430"/>
    </source>
</evidence>
<dbReference type="Proteomes" id="UP001314263">
    <property type="component" value="Unassembled WGS sequence"/>
</dbReference>
<name>A0AAV1IBE4_9CHLO</name>
<organism evidence="6 7">
    <name type="scientific">Coccomyxa viridis</name>
    <dbReference type="NCBI Taxonomy" id="1274662"/>
    <lineage>
        <taxon>Eukaryota</taxon>
        <taxon>Viridiplantae</taxon>
        <taxon>Chlorophyta</taxon>
        <taxon>core chlorophytes</taxon>
        <taxon>Trebouxiophyceae</taxon>
        <taxon>Trebouxiophyceae incertae sedis</taxon>
        <taxon>Coccomyxaceae</taxon>
        <taxon>Coccomyxa</taxon>
    </lineage>
</organism>
<keyword evidence="3" id="KW-0677">Repeat</keyword>
<gene>
    <name evidence="6" type="ORF">CVIRNUC_007742</name>
</gene>
<feature type="region of interest" description="Disordered" evidence="5">
    <location>
        <begin position="258"/>
        <end position="283"/>
    </location>
</feature>
<dbReference type="InterPro" id="IPR032675">
    <property type="entry name" value="LRR_dom_sf"/>
</dbReference>
<dbReference type="EMBL" id="CAUYUE010000010">
    <property type="protein sequence ID" value="CAK0784538.1"/>
    <property type="molecule type" value="Genomic_DNA"/>
</dbReference>
<feature type="compositionally biased region" description="Basic residues" evidence="5">
    <location>
        <begin position="310"/>
        <end position="323"/>
    </location>
</feature>
<evidence type="ECO:0000256" key="4">
    <source>
        <dbReference type="ARBA" id="ARBA00023273"/>
    </source>
</evidence>
<evidence type="ECO:0000256" key="3">
    <source>
        <dbReference type="ARBA" id="ARBA00022737"/>
    </source>
</evidence>
<comment type="caution">
    <text evidence="6">The sequence shown here is derived from an EMBL/GenBank/DDBJ whole genome shotgun (WGS) entry which is preliminary data.</text>
</comment>
<dbReference type="PANTHER" id="PTHR45973">
    <property type="entry name" value="PROTEIN PHOSPHATASE 1 REGULATORY SUBUNIT SDS22-RELATED"/>
    <property type="match status" value="1"/>
</dbReference>
<accession>A0AAV1IBE4</accession>
<proteinExistence type="predicted"/>
<dbReference type="PANTHER" id="PTHR45973:SF9">
    <property type="entry name" value="LEUCINE-RICH REPEAT-CONTAINING PROTEIN 46"/>
    <property type="match status" value="1"/>
</dbReference>
<evidence type="ECO:0000256" key="5">
    <source>
        <dbReference type="SAM" id="MobiDB-lite"/>
    </source>
</evidence>
<dbReference type="SUPFAM" id="SSF52058">
    <property type="entry name" value="L domain-like"/>
    <property type="match status" value="1"/>
</dbReference>
<protein>
    <submittedName>
        <fullName evidence="6">Uncharacterized protein</fullName>
    </submittedName>
</protein>
<reference evidence="6 7" key="1">
    <citation type="submission" date="2023-10" db="EMBL/GenBank/DDBJ databases">
        <authorList>
            <person name="Maclean D."/>
            <person name="Macfadyen A."/>
        </authorList>
    </citation>
    <scope>NUCLEOTIDE SEQUENCE [LARGE SCALE GENOMIC DNA]</scope>
</reference>
<keyword evidence="7" id="KW-1185">Reference proteome</keyword>
<feature type="compositionally biased region" description="Polar residues" evidence="5">
    <location>
        <begin position="136"/>
        <end position="146"/>
    </location>
</feature>
<dbReference type="InterPro" id="IPR050576">
    <property type="entry name" value="Cilia_flagella_integrity"/>
</dbReference>
<comment type="subcellular location">
    <subcellularLocation>
        <location evidence="1">Cytoplasm</location>
        <location evidence="1">Cytoskeleton</location>
        <location evidence="1">Cilium axoneme</location>
    </subcellularLocation>
</comment>
<feature type="region of interest" description="Disordered" evidence="5">
    <location>
        <begin position="127"/>
        <end position="185"/>
    </location>
</feature>